<accession>A0A4V5Q179</accession>
<dbReference type="InterPro" id="IPR014729">
    <property type="entry name" value="Rossmann-like_a/b/a_fold"/>
</dbReference>
<dbReference type="Proteomes" id="UP000310541">
    <property type="component" value="Unassembled WGS sequence"/>
</dbReference>
<keyword evidence="2" id="KW-0963">Cytoplasm</keyword>
<evidence type="ECO:0000256" key="1">
    <source>
        <dbReference type="ARBA" id="ARBA00008791"/>
    </source>
</evidence>
<feature type="domain" description="UspA" evidence="3">
    <location>
        <begin position="2"/>
        <end position="46"/>
    </location>
</feature>
<dbReference type="InterPro" id="IPR006016">
    <property type="entry name" value="UspA"/>
</dbReference>
<organism evidence="4 5">
    <name type="scientific">Guptibacillus hwajinpoensis</name>
    <dbReference type="NCBI Taxonomy" id="208199"/>
    <lineage>
        <taxon>Bacteria</taxon>
        <taxon>Bacillati</taxon>
        <taxon>Bacillota</taxon>
        <taxon>Bacilli</taxon>
        <taxon>Bacillales</taxon>
        <taxon>Guptibacillaceae</taxon>
        <taxon>Guptibacillus</taxon>
    </lineage>
</organism>
<dbReference type="PANTHER" id="PTHR46268">
    <property type="entry name" value="STRESS RESPONSE PROTEIN NHAX"/>
    <property type="match status" value="1"/>
</dbReference>
<dbReference type="AlphaFoldDB" id="A0A4V5Q179"/>
<dbReference type="OrthoDB" id="2426295at2"/>
<dbReference type="Pfam" id="PF00582">
    <property type="entry name" value="Usp"/>
    <property type="match status" value="2"/>
</dbReference>
<dbReference type="PRINTS" id="PR01438">
    <property type="entry name" value="UNVRSLSTRESS"/>
</dbReference>
<dbReference type="PIRSF" id="PIRSF006276">
    <property type="entry name" value="UspA"/>
    <property type="match status" value="1"/>
</dbReference>
<dbReference type="Gene3D" id="3.40.50.620">
    <property type="entry name" value="HUPs"/>
    <property type="match status" value="1"/>
</dbReference>
<evidence type="ECO:0000313" key="4">
    <source>
        <dbReference type="EMBL" id="TKD68808.1"/>
    </source>
</evidence>
<dbReference type="InterPro" id="IPR006015">
    <property type="entry name" value="Universal_stress_UspA"/>
</dbReference>
<reference evidence="4 5" key="1">
    <citation type="submission" date="2019-04" db="EMBL/GenBank/DDBJ databases">
        <title>Genome sequence of Bacillus hwajinpoensis strain Y2.</title>
        <authorList>
            <person name="Fair J.L."/>
            <person name="Maclea K.S."/>
        </authorList>
    </citation>
    <scope>NUCLEOTIDE SEQUENCE [LARGE SCALE GENOMIC DNA]</scope>
    <source>
        <strain evidence="4 5">Y2</strain>
    </source>
</reference>
<comment type="caution">
    <text evidence="4">The sequence shown here is derived from an EMBL/GenBank/DDBJ whole genome shotgun (WGS) entry which is preliminary data.</text>
</comment>
<comment type="similarity">
    <text evidence="1 2">Belongs to the universal stress protein A family.</text>
</comment>
<feature type="domain" description="UspA" evidence="3">
    <location>
        <begin position="89"/>
        <end position="165"/>
    </location>
</feature>
<evidence type="ECO:0000259" key="3">
    <source>
        <dbReference type="Pfam" id="PF00582"/>
    </source>
</evidence>
<dbReference type="PANTHER" id="PTHR46268:SF6">
    <property type="entry name" value="UNIVERSAL STRESS PROTEIN UP12"/>
    <property type="match status" value="1"/>
</dbReference>
<dbReference type="EMBL" id="SWFM01000005">
    <property type="protein sequence ID" value="TKD68808.1"/>
    <property type="molecule type" value="Genomic_DNA"/>
</dbReference>
<protein>
    <recommendedName>
        <fullName evidence="2">Universal stress protein</fullName>
    </recommendedName>
</protein>
<evidence type="ECO:0000256" key="2">
    <source>
        <dbReference type="PIRNR" id="PIRNR006276"/>
    </source>
</evidence>
<evidence type="ECO:0000313" key="5">
    <source>
        <dbReference type="Proteomes" id="UP000310541"/>
    </source>
</evidence>
<name>A0A4V5Q179_9BACL</name>
<dbReference type="GO" id="GO:0005737">
    <property type="term" value="C:cytoplasm"/>
    <property type="evidence" value="ECO:0007669"/>
    <property type="project" value="UniProtKB-SubCell"/>
</dbReference>
<dbReference type="CDD" id="cd00293">
    <property type="entry name" value="USP-like"/>
    <property type="match status" value="1"/>
</dbReference>
<dbReference type="SUPFAM" id="SSF52402">
    <property type="entry name" value="Adenine nucleotide alpha hydrolases-like"/>
    <property type="match status" value="1"/>
</dbReference>
<comment type="subcellular location">
    <subcellularLocation>
        <location evidence="2">Cytoplasm</location>
    </subcellularLocation>
</comment>
<gene>
    <name evidence="4" type="ORF">FBF83_16550</name>
</gene>
<proteinExistence type="inferred from homology"/>
<sequence>MMYSKIVVAYDRSEDSEKALQQAVKLAEVNHASIHLVHVSKQSNKFTTQPETRIPYGTGSIGNEGHAGVPSPVQESGSDGVLIEKSKGEALLREVKETLYHMGVNVQSDVRVGDPAKEIVDFAVMTEADLIVIGSRGLSGMKKWMLGSVSQKVAQQSPCPVLIVK</sequence>